<feature type="compositionally biased region" description="Low complexity" evidence="1">
    <location>
        <begin position="116"/>
        <end position="127"/>
    </location>
</feature>
<sequence>MTRRVLGRFQVDPTHLHPECFVECTGGHSNEYGVHSHALHHPLPMKSNLEMGHLHPDIRADADIRLLFPAIQASASAPAPAGGYPSAAAGIRAGILGYPPSKGSATDRLEGDPSGRRGTSTSSTGRTPFRSTRYLYLAGWKDFLPAGPSPTL</sequence>
<accession>A0A5B0MEQ9</accession>
<proteinExistence type="predicted"/>
<evidence type="ECO:0000256" key="1">
    <source>
        <dbReference type="SAM" id="MobiDB-lite"/>
    </source>
</evidence>
<organism evidence="2 3">
    <name type="scientific">Puccinia graminis f. sp. tritici</name>
    <dbReference type="NCBI Taxonomy" id="56615"/>
    <lineage>
        <taxon>Eukaryota</taxon>
        <taxon>Fungi</taxon>
        <taxon>Dikarya</taxon>
        <taxon>Basidiomycota</taxon>
        <taxon>Pucciniomycotina</taxon>
        <taxon>Pucciniomycetes</taxon>
        <taxon>Pucciniales</taxon>
        <taxon>Pucciniaceae</taxon>
        <taxon>Puccinia</taxon>
    </lineage>
</organism>
<dbReference type="Proteomes" id="UP000324748">
    <property type="component" value="Unassembled WGS sequence"/>
</dbReference>
<evidence type="ECO:0000313" key="3">
    <source>
        <dbReference type="Proteomes" id="UP000324748"/>
    </source>
</evidence>
<protein>
    <submittedName>
        <fullName evidence="2">Uncharacterized protein</fullName>
    </submittedName>
</protein>
<feature type="region of interest" description="Disordered" evidence="1">
    <location>
        <begin position="99"/>
        <end position="127"/>
    </location>
</feature>
<name>A0A5B0MEQ9_PUCGR</name>
<evidence type="ECO:0000313" key="2">
    <source>
        <dbReference type="EMBL" id="KAA1074474.1"/>
    </source>
</evidence>
<keyword evidence="3" id="KW-1185">Reference proteome</keyword>
<dbReference type="EMBL" id="VSWC01000157">
    <property type="protein sequence ID" value="KAA1074474.1"/>
    <property type="molecule type" value="Genomic_DNA"/>
</dbReference>
<feature type="compositionally biased region" description="Basic and acidic residues" evidence="1">
    <location>
        <begin position="105"/>
        <end position="115"/>
    </location>
</feature>
<reference evidence="2 3" key="1">
    <citation type="submission" date="2019-05" db="EMBL/GenBank/DDBJ databases">
        <title>Emergence of the Ug99 lineage of the wheat stem rust pathogen through somatic hybridization.</title>
        <authorList>
            <person name="Li F."/>
            <person name="Upadhyaya N.M."/>
            <person name="Sperschneider J."/>
            <person name="Matny O."/>
            <person name="Nguyen-Phuc H."/>
            <person name="Mago R."/>
            <person name="Raley C."/>
            <person name="Miller M.E."/>
            <person name="Silverstein K.A.T."/>
            <person name="Henningsen E."/>
            <person name="Hirsch C.D."/>
            <person name="Visser B."/>
            <person name="Pretorius Z.A."/>
            <person name="Steffenson B.J."/>
            <person name="Schwessinger B."/>
            <person name="Dodds P.N."/>
            <person name="Figueroa M."/>
        </authorList>
    </citation>
    <scope>NUCLEOTIDE SEQUENCE [LARGE SCALE GENOMIC DNA]</scope>
    <source>
        <strain evidence="2">21-0</strain>
    </source>
</reference>
<dbReference type="AlphaFoldDB" id="A0A5B0MEQ9"/>
<comment type="caution">
    <text evidence="2">The sequence shown here is derived from an EMBL/GenBank/DDBJ whole genome shotgun (WGS) entry which is preliminary data.</text>
</comment>
<gene>
    <name evidence="2" type="ORF">PGT21_006905</name>
</gene>